<evidence type="ECO:0000313" key="3">
    <source>
        <dbReference type="Proteomes" id="UP001500280"/>
    </source>
</evidence>
<dbReference type="Proteomes" id="UP001500280">
    <property type="component" value="Unassembled WGS sequence"/>
</dbReference>
<keyword evidence="3" id="KW-1185">Reference proteome</keyword>
<accession>A0ABN2IWU9</accession>
<gene>
    <name evidence="2" type="ORF">GCM10009745_72090</name>
</gene>
<keyword evidence="1" id="KW-1133">Transmembrane helix</keyword>
<proteinExistence type="predicted"/>
<organism evidence="2 3">
    <name type="scientific">Kribbella yunnanensis</name>
    <dbReference type="NCBI Taxonomy" id="190194"/>
    <lineage>
        <taxon>Bacteria</taxon>
        <taxon>Bacillati</taxon>
        <taxon>Actinomycetota</taxon>
        <taxon>Actinomycetes</taxon>
        <taxon>Propionibacteriales</taxon>
        <taxon>Kribbellaceae</taxon>
        <taxon>Kribbella</taxon>
    </lineage>
</organism>
<feature type="transmembrane region" description="Helical" evidence="1">
    <location>
        <begin position="68"/>
        <end position="86"/>
    </location>
</feature>
<dbReference type="EMBL" id="BAAANF010000023">
    <property type="protein sequence ID" value="GAA1713363.1"/>
    <property type="molecule type" value="Genomic_DNA"/>
</dbReference>
<feature type="transmembrane region" description="Helical" evidence="1">
    <location>
        <begin position="24"/>
        <end position="47"/>
    </location>
</feature>
<keyword evidence="1" id="KW-0472">Membrane</keyword>
<evidence type="ECO:0000256" key="1">
    <source>
        <dbReference type="SAM" id="Phobius"/>
    </source>
</evidence>
<protein>
    <submittedName>
        <fullName evidence="2">Uncharacterized protein</fullName>
    </submittedName>
</protein>
<name>A0ABN2IWU9_9ACTN</name>
<evidence type="ECO:0000313" key="2">
    <source>
        <dbReference type="EMBL" id="GAA1713363.1"/>
    </source>
</evidence>
<dbReference type="RefSeq" id="WP_344162594.1">
    <property type="nucleotide sequence ID" value="NZ_BAAANF010000023.1"/>
</dbReference>
<keyword evidence="1" id="KW-0812">Transmembrane</keyword>
<sequence length="256" mass="27972">MTHNNHIAPRHNWLVRYYRAQLRFWLHALSAVWILPRPLAALGFAWLRRTEVPKRRGSNVNHSIRSKIVIPAALVLGTALVLLIAGCGQRSTANSVGPAVPGDNVQVTRAPLEQWRVPVTADSHAYAMAFAQAIWTYDASKHSYADWGGGINMFAGAASPSAEVARSMLPGPGEWQQLEAWKARATVSDVTAETTPELAKLKENHGLPPGWQAYVVRGKQTVILGTETKTVQRIAAVSVVCVYTCKFWSGSAQSAQ</sequence>
<reference evidence="2 3" key="1">
    <citation type="journal article" date="2019" name="Int. J. Syst. Evol. Microbiol.">
        <title>The Global Catalogue of Microorganisms (GCM) 10K type strain sequencing project: providing services to taxonomists for standard genome sequencing and annotation.</title>
        <authorList>
            <consortium name="The Broad Institute Genomics Platform"/>
            <consortium name="The Broad Institute Genome Sequencing Center for Infectious Disease"/>
            <person name="Wu L."/>
            <person name="Ma J."/>
        </authorList>
    </citation>
    <scope>NUCLEOTIDE SEQUENCE [LARGE SCALE GENOMIC DNA]</scope>
    <source>
        <strain evidence="2 3">JCM 14307</strain>
    </source>
</reference>
<comment type="caution">
    <text evidence="2">The sequence shown here is derived from an EMBL/GenBank/DDBJ whole genome shotgun (WGS) entry which is preliminary data.</text>
</comment>